<sequence length="303" mass="34165">MNDQESGWVVPRLEAQRVLDSLQSPVQSVAGYTTLEVLQQQARDRTAYQAYHAVPELKHTLTGIVERFGEPARMQMMQALLASFIRDFNAEELPFRITEDVQALYQQSFMRILAAPAGHWQIDDIFFKDLALVSGYLFPAGERVIEPFSALQRSLALTGGARQGWRFVRACLAAGGNRPVFRLHVHLSEAPSLSAQSWRLTCIRLARMLRINPGIKGIAGAAWFYDPAVVQVSPHLHFINDMLAGQGASWFFSHIEGENSGALISSTTRQQAYAAGRYVPRNYSMFWPRRCALRWLETQQVEP</sequence>
<name>A0A6C0TY71_9GAMM</name>
<evidence type="ECO:0000313" key="2">
    <source>
        <dbReference type="Proteomes" id="UP000477680"/>
    </source>
</evidence>
<dbReference type="RefSeq" id="WP_163493966.1">
    <property type="nucleotide sequence ID" value="NZ_CP048711.1"/>
</dbReference>
<gene>
    <name evidence="1" type="ORF">G3T16_04230</name>
</gene>
<dbReference type="KEGG" id="kim:G3T16_04230"/>
<dbReference type="AlphaFoldDB" id="A0A6C0TY71"/>
<evidence type="ECO:0000313" key="1">
    <source>
        <dbReference type="EMBL" id="QIB64716.1"/>
    </source>
</evidence>
<proteinExistence type="predicted"/>
<protein>
    <submittedName>
        <fullName evidence="1">Uncharacterized protein</fullName>
    </submittedName>
</protein>
<organism evidence="1 2">
    <name type="scientific">Kineobactrum salinum</name>
    <dbReference type="NCBI Taxonomy" id="2708301"/>
    <lineage>
        <taxon>Bacteria</taxon>
        <taxon>Pseudomonadati</taxon>
        <taxon>Pseudomonadota</taxon>
        <taxon>Gammaproteobacteria</taxon>
        <taxon>Cellvibrionales</taxon>
        <taxon>Halieaceae</taxon>
        <taxon>Kineobactrum</taxon>
    </lineage>
</organism>
<dbReference type="Proteomes" id="UP000477680">
    <property type="component" value="Chromosome"/>
</dbReference>
<reference evidence="1 2" key="1">
    <citation type="submission" date="2020-02" db="EMBL/GenBank/DDBJ databases">
        <title>Genome sequencing for Kineobactrum sp. M2.</title>
        <authorList>
            <person name="Park S.-J."/>
        </authorList>
    </citation>
    <scope>NUCLEOTIDE SEQUENCE [LARGE SCALE GENOMIC DNA]</scope>
    <source>
        <strain evidence="1 2">M2</strain>
    </source>
</reference>
<accession>A0A6C0TY71</accession>
<keyword evidence="2" id="KW-1185">Reference proteome</keyword>
<dbReference type="EMBL" id="CP048711">
    <property type="protein sequence ID" value="QIB64716.1"/>
    <property type="molecule type" value="Genomic_DNA"/>
</dbReference>